<evidence type="ECO:0000313" key="3">
    <source>
        <dbReference type="Proteomes" id="UP001583193"/>
    </source>
</evidence>
<dbReference type="PANTHER" id="PTHR17630:SF44">
    <property type="entry name" value="PROTEIN AIM2"/>
    <property type="match status" value="1"/>
</dbReference>
<evidence type="ECO:0000313" key="2">
    <source>
        <dbReference type="EMBL" id="KAL1866255.1"/>
    </source>
</evidence>
<sequence>MAIILLSDVIGHQLINTQLLADQFAANGYLTVVPDLFFGNPVPLNPPAGFDIFQWLRDFPPERVDTVVQSTIEYLKRSEGITTIAAAGYCFGGKYVVRFLGKGVSVGYVAHPSMVDEAEFAGIKGPLSISAAGELNLAIS</sequence>
<dbReference type="Gene3D" id="3.40.50.1820">
    <property type="entry name" value="alpha/beta hydrolase"/>
    <property type="match status" value="1"/>
</dbReference>
<protein>
    <recommendedName>
        <fullName evidence="1">Dienelactone hydrolase domain-containing protein</fullName>
    </recommendedName>
</protein>
<evidence type="ECO:0000259" key="1">
    <source>
        <dbReference type="Pfam" id="PF01738"/>
    </source>
</evidence>
<dbReference type="InterPro" id="IPR002925">
    <property type="entry name" value="Dienelactn_hydro"/>
</dbReference>
<dbReference type="PANTHER" id="PTHR17630">
    <property type="entry name" value="DIENELACTONE HYDROLASE"/>
    <property type="match status" value="1"/>
</dbReference>
<reference evidence="2 3" key="1">
    <citation type="journal article" date="2024" name="IMA Fungus">
        <title>IMA Genome - F19 : A genome assembly and annotation guide to empower mycologists, including annotated draft genome sequences of Ceratocystis pirilliformis, Diaporthe australafricana, Fusarium ophioides, Paecilomyces lecythidis, and Sporothrix stenoceras.</title>
        <authorList>
            <person name="Aylward J."/>
            <person name="Wilson A.M."/>
            <person name="Visagie C.M."/>
            <person name="Spraker J."/>
            <person name="Barnes I."/>
            <person name="Buitendag C."/>
            <person name="Ceriani C."/>
            <person name="Del Mar Angel L."/>
            <person name="du Plessis D."/>
            <person name="Fuchs T."/>
            <person name="Gasser K."/>
            <person name="Kramer D."/>
            <person name="Li W."/>
            <person name="Munsamy K."/>
            <person name="Piso A."/>
            <person name="Price J.L."/>
            <person name="Sonnekus B."/>
            <person name="Thomas C."/>
            <person name="van der Nest A."/>
            <person name="van Dijk A."/>
            <person name="van Heerden A."/>
            <person name="van Vuuren N."/>
            <person name="Yilmaz N."/>
            <person name="Duong T.A."/>
            <person name="van der Merwe N.A."/>
            <person name="Wingfield M.J."/>
            <person name="Wingfield B.D."/>
        </authorList>
    </citation>
    <scope>NUCLEOTIDE SEQUENCE [LARGE SCALE GENOMIC DNA]</scope>
    <source>
        <strain evidence="2 3">CMW 18167</strain>
    </source>
</reference>
<gene>
    <name evidence="2" type="ORF">Plec18167_009095</name>
</gene>
<feature type="domain" description="Dienelactone hydrolase" evidence="1">
    <location>
        <begin position="2"/>
        <end position="134"/>
    </location>
</feature>
<keyword evidence="3" id="KW-1185">Reference proteome</keyword>
<dbReference type="SUPFAM" id="SSF53474">
    <property type="entry name" value="alpha/beta-Hydrolases"/>
    <property type="match status" value="1"/>
</dbReference>
<dbReference type="EMBL" id="JAVDPF010000052">
    <property type="protein sequence ID" value="KAL1866255.1"/>
    <property type="molecule type" value="Genomic_DNA"/>
</dbReference>
<name>A0ABR3WRP3_9EURO</name>
<proteinExistence type="predicted"/>
<accession>A0ABR3WRP3</accession>
<comment type="caution">
    <text evidence="2">The sequence shown here is derived from an EMBL/GenBank/DDBJ whole genome shotgun (WGS) entry which is preliminary data.</text>
</comment>
<organism evidence="2 3">
    <name type="scientific">Paecilomyces lecythidis</name>
    <dbReference type="NCBI Taxonomy" id="3004212"/>
    <lineage>
        <taxon>Eukaryota</taxon>
        <taxon>Fungi</taxon>
        <taxon>Dikarya</taxon>
        <taxon>Ascomycota</taxon>
        <taxon>Pezizomycotina</taxon>
        <taxon>Eurotiomycetes</taxon>
        <taxon>Eurotiomycetidae</taxon>
        <taxon>Eurotiales</taxon>
        <taxon>Thermoascaceae</taxon>
        <taxon>Paecilomyces</taxon>
    </lineage>
</organism>
<dbReference type="InterPro" id="IPR029058">
    <property type="entry name" value="AB_hydrolase_fold"/>
</dbReference>
<dbReference type="Pfam" id="PF01738">
    <property type="entry name" value="DLH"/>
    <property type="match status" value="1"/>
</dbReference>
<dbReference type="Proteomes" id="UP001583193">
    <property type="component" value="Unassembled WGS sequence"/>
</dbReference>